<reference evidence="1 2" key="1">
    <citation type="submission" date="2013-03" db="EMBL/GenBank/DDBJ databases">
        <authorList>
            <person name="Linke B."/>
        </authorList>
    </citation>
    <scope>NUCLEOTIDE SEQUENCE [LARGE SCALE GENOMIC DNA]</scope>
    <source>
        <strain evidence="1 2">B13</strain>
    </source>
</reference>
<proteinExistence type="predicted"/>
<dbReference type="OrthoDB" id="6904426at2"/>
<dbReference type="KEGG" id="pkc:PKB_0743"/>
<gene>
    <name evidence="1" type="ORF">PKB_0743</name>
</gene>
<name>A0A024HBA7_PSEKB</name>
<dbReference type="PATRIC" id="fig|1301098.3.peg.749"/>
<dbReference type="Proteomes" id="UP000025241">
    <property type="component" value="Chromosome I"/>
</dbReference>
<evidence type="ECO:0000313" key="2">
    <source>
        <dbReference type="Proteomes" id="UP000025241"/>
    </source>
</evidence>
<protein>
    <recommendedName>
        <fullName evidence="3">Host nuclease inhibitor protein</fullName>
    </recommendedName>
</protein>
<dbReference type="RefSeq" id="WP_043249121.1">
    <property type="nucleotide sequence ID" value="NZ_HG322950.1"/>
</dbReference>
<keyword evidence="2" id="KW-1185">Reference proteome</keyword>
<evidence type="ECO:0000313" key="1">
    <source>
        <dbReference type="EMBL" id="CDF82111.1"/>
    </source>
</evidence>
<dbReference type="AlphaFoldDB" id="A0A024HBA7"/>
<organism evidence="1 2">
    <name type="scientific">Pseudomonas knackmussii (strain DSM 6978 / CCUG 54928 / LMG 23759 / B13)</name>
    <dbReference type="NCBI Taxonomy" id="1301098"/>
    <lineage>
        <taxon>Bacteria</taxon>
        <taxon>Pseudomonadati</taxon>
        <taxon>Pseudomonadota</taxon>
        <taxon>Gammaproteobacteria</taxon>
        <taxon>Pseudomonadales</taxon>
        <taxon>Pseudomonadaceae</taxon>
        <taxon>Pseudomonas</taxon>
    </lineage>
</organism>
<evidence type="ECO:0008006" key="3">
    <source>
        <dbReference type="Google" id="ProtNLM"/>
    </source>
</evidence>
<dbReference type="STRING" id="1301098.PKB_0743"/>
<dbReference type="EMBL" id="HG322950">
    <property type="protein sequence ID" value="CDF82111.1"/>
    <property type="molecule type" value="Genomic_DNA"/>
</dbReference>
<dbReference type="HOGENOM" id="CLU_1990708_0_0_6"/>
<sequence>MTDTTVSVDTIMEQAQVFASAWSLVGGRFDQGDALEIAEEAKAELREMLEDFCSNTELKRVAELLVTWHQNKMGNIEQVLGMPKDAEIHLGEDDPIILTGEKLKGFRSGLMIAKHWFGEFPLQITRNDPVEED</sequence>
<reference evidence="1 2" key="2">
    <citation type="submission" date="2014-05" db="EMBL/GenBank/DDBJ databases">
        <title>Genome sequence of the 3-chlorobenzoate degrading bacterium Pseudomonas knackmussii B13 shows multiple evidence for horizontal gene transfer.</title>
        <authorList>
            <person name="Miyazaki R."/>
            <person name="Bertelli C."/>
            <person name="Falquet L."/>
            <person name="Robinson-Rechavi M."/>
            <person name="Gharib W."/>
            <person name="Roy S."/>
            <person name="Van der Meer J.R."/>
        </authorList>
    </citation>
    <scope>NUCLEOTIDE SEQUENCE [LARGE SCALE GENOMIC DNA]</scope>
    <source>
        <strain evidence="1 2">B13</strain>
    </source>
</reference>
<accession>A0A024HBA7</accession>